<dbReference type="InterPro" id="IPR036388">
    <property type="entry name" value="WH-like_DNA-bd_sf"/>
</dbReference>
<evidence type="ECO:0000256" key="6">
    <source>
        <dbReference type="ARBA" id="ARBA00023204"/>
    </source>
</evidence>
<dbReference type="HAMAP" id="MF_00772">
    <property type="entry name" value="OGT"/>
    <property type="match status" value="1"/>
</dbReference>
<dbReference type="PANTHER" id="PTHR10815">
    <property type="entry name" value="METHYLATED-DNA--PROTEIN-CYSTEINE METHYLTRANSFERASE"/>
    <property type="match status" value="1"/>
</dbReference>
<evidence type="ECO:0000259" key="9">
    <source>
        <dbReference type="Pfam" id="PF01035"/>
    </source>
</evidence>
<evidence type="ECO:0000256" key="7">
    <source>
        <dbReference type="ARBA" id="ARBA00049348"/>
    </source>
</evidence>
<dbReference type="GO" id="GO:0005737">
    <property type="term" value="C:cytoplasm"/>
    <property type="evidence" value="ECO:0007669"/>
    <property type="project" value="UniProtKB-SubCell"/>
</dbReference>
<comment type="caution">
    <text evidence="11">The sequence shown here is derived from an EMBL/GenBank/DDBJ whole genome shotgun (WGS) entry which is preliminary data.</text>
</comment>
<dbReference type="InterPro" id="IPR014048">
    <property type="entry name" value="MethylDNA_cys_MeTrfase_DNA-bd"/>
</dbReference>
<keyword evidence="6 8" id="KW-0234">DNA repair</keyword>
<keyword evidence="2 8" id="KW-0963">Cytoplasm</keyword>
<feature type="active site" description="Nucleophile; methyl group acceptor" evidence="8">
    <location>
        <position position="127"/>
    </location>
</feature>
<evidence type="ECO:0000313" key="12">
    <source>
        <dbReference type="Proteomes" id="UP000675284"/>
    </source>
</evidence>
<sequence>MMNLYKVDFPSPIGVIEIAGTKDTVYSVLFADREIVEYAQTSNTPQAIEICYQQLEEYFAGKRLEFTFPYEVSGTAFQREVWQALTTIPYAKTASYRDIARTIGREKAVRAVGSANGKNKISIAIPCHRIIGANGKLTGYAGGLWRKEWLLEHEQRISSSEKMDLLS</sequence>
<name>A0A941DR88_9BACI</name>
<evidence type="ECO:0000256" key="5">
    <source>
        <dbReference type="ARBA" id="ARBA00022763"/>
    </source>
</evidence>
<dbReference type="InterPro" id="IPR001497">
    <property type="entry name" value="MethylDNA_cys_MeTrfase_AS"/>
</dbReference>
<dbReference type="Gene3D" id="1.10.10.10">
    <property type="entry name" value="Winged helix-like DNA-binding domain superfamily/Winged helix DNA-binding domain"/>
    <property type="match status" value="1"/>
</dbReference>
<dbReference type="GO" id="GO:0006307">
    <property type="term" value="P:DNA alkylation repair"/>
    <property type="evidence" value="ECO:0007669"/>
    <property type="project" value="UniProtKB-UniRule"/>
</dbReference>
<dbReference type="GO" id="GO:0003908">
    <property type="term" value="F:methylated-DNA-[protein]-cysteine S-methyltransferase activity"/>
    <property type="evidence" value="ECO:0007669"/>
    <property type="project" value="UniProtKB-UniRule"/>
</dbReference>
<evidence type="ECO:0000256" key="2">
    <source>
        <dbReference type="ARBA" id="ARBA00022490"/>
    </source>
</evidence>
<dbReference type="CDD" id="cd06445">
    <property type="entry name" value="ATase"/>
    <property type="match status" value="1"/>
</dbReference>
<gene>
    <name evidence="11" type="ORF">KCX74_03830</name>
</gene>
<dbReference type="PANTHER" id="PTHR10815:SF13">
    <property type="entry name" value="METHYLATED-DNA--PROTEIN-CYSTEINE METHYLTRANSFERASE"/>
    <property type="match status" value="1"/>
</dbReference>
<dbReference type="Proteomes" id="UP000675284">
    <property type="component" value="Unassembled WGS sequence"/>
</dbReference>
<protein>
    <recommendedName>
        <fullName evidence="8">Methylated-DNA--protein-cysteine methyltransferase</fullName>
        <ecNumber evidence="8">2.1.1.63</ecNumber>
    </recommendedName>
    <alternativeName>
        <fullName evidence="8">6-O-methylguanine-DNA methyltransferase</fullName>
        <shortName evidence="8">MGMT</shortName>
    </alternativeName>
    <alternativeName>
        <fullName evidence="8">O-6-methylguanine-DNA-alkyltransferase</fullName>
    </alternativeName>
</protein>
<evidence type="ECO:0000313" key="11">
    <source>
        <dbReference type="EMBL" id="MBR7795170.1"/>
    </source>
</evidence>
<organism evidence="11 12">
    <name type="scientific">Virgibacillus salarius</name>
    <dbReference type="NCBI Taxonomy" id="447199"/>
    <lineage>
        <taxon>Bacteria</taxon>
        <taxon>Bacillati</taxon>
        <taxon>Bacillota</taxon>
        <taxon>Bacilli</taxon>
        <taxon>Bacillales</taxon>
        <taxon>Bacillaceae</taxon>
        <taxon>Virgibacillus</taxon>
    </lineage>
</organism>
<comment type="function">
    <text evidence="8">Involved in the cellular defense against the biological effects of O6-methylguanine (O6-MeG) and O4-methylthymine (O4-MeT) in DNA. Repairs the methylated nucleobase in DNA by stoichiometrically transferring the methyl group to a cysteine residue in the enzyme. This is a suicide reaction: the enzyme is irreversibly inactivated.</text>
</comment>
<keyword evidence="12" id="KW-1185">Reference proteome</keyword>
<dbReference type="Pfam" id="PF01035">
    <property type="entry name" value="DNA_binding_1"/>
    <property type="match status" value="1"/>
</dbReference>
<comment type="subcellular location">
    <subcellularLocation>
        <location evidence="8">Cytoplasm</location>
    </subcellularLocation>
</comment>
<dbReference type="EC" id="2.1.1.63" evidence="8"/>
<dbReference type="Pfam" id="PF02870">
    <property type="entry name" value="Methyltransf_1N"/>
    <property type="match status" value="1"/>
</dbReference>
<keyword evidence="4 8" id="KW-0808">Transferase</keyword>
<evidence type="ECO:0000256" key="8">
    <source>
        <dbReference type="HAMAP-Rule" id="MF_00772"/>
    </source>
</evidence>
<dbReference type="NCBIfam" id="TIGR00589">
    <property type="entry name" value="ogt"/>
    <property type="match status" value="1"/>
</dbReference>
<proteinExistence type="inferred from homology"/>
<dbReference type="GO" id="GO:0032259">
    <property type="term" value="P:methylation"/>
    <property type="evidence" value="ECO:0007669"/>
    <property type="project" value="UniProtKB-KW"/>
</dbReference>
<keyword evidence="5 8" id="KW-0227">DNA damage</keyword>
<accession>A0A941DR88</accession>
<dbReference type="Gene3D" id="3.30.160.70">
    <property type="entry name" value="Methylated DNA-protein cysteine methyltransferase domain"/>
    <property type="match status" value="1"/>
</dbReference>
<dbReference type="SUPFAM" id="SSF46767">
    <property type="entry name" value="Methylated DNA-protein cysteine methyltransferase, C-terminal domain"/>
    <property type="match status" value="1"/>
</dbReference>
<evidence type="ECO:0000256" key="4">
    <source>
        <dbReference type="ARBA" id="ARBA00022679"/>
    </source>
</evidence>
<dbReference type="PROSITE" id="PS00374">
    <property type="entry name" value="MGMT"/>
    <property type="match status" value="1"/>
</dbReference>
<feature type="domain" description="Methylated-DNA-[protein]-cysteine S-methyltransferase DNA binding" evidence="9">
    <location>
        <begin position="76"/>
        <end position="155"/>
    </location>
</feature>
<reference evidence="11" key="1">
    <citation type="submission" date="2021-04" db="EMBL/GenBank/DDBJ databases">
        <title>Isolation and polyphasic classification of algal microorganism.</title>
        <authorList>
            <person name="Wang S."/>
        </authorList>
    </citation>
    <scope>NUCLEOTIDE SEQUENCE</scope>
    <source>
        <strain evidence="11">720a</strain>
    </source>
</reference>
<dbReference type="InterPro" id="IPR036631">
    <property type="entry name" value="MGMT_N_sf"/>
</dbReference>
<dbReference type="InterPro" id="IPR023546">
    <property type="entry name" value="MGMT"/>
</dbReference>
<dbReference type="RefSeq" id="WP_211911246.1">
    <property type="nucleotide sequence ID" value="NZ_JAGSOT010000007.1"/>
</dbReference>
<dbReference type="SUPFAM" id="SSF53155">
    <property type="entry name" value="Methylated DNA-protein cysteine methyltransferase domain"/>
    <property type="match status" value="1"/>
</dbReference>
<evidence type="ECO:0000256" key="1">
    <source>
        <dbReference type="ARBA" id="ARBA00001286"/>
    </source>
</evidence>
<comment type="miscellaneous">
    <text evidence="8">This enzyme catalyzes only one turnover and therefore is not strictly catalytic. According to one definition, an enzyme is a biocatalyst that acts repeatedly and over many reaction cycles.</text>
</comment>
<comment type="catalytic activity">
    <reaction evidence="1 8">
        <text>a 4-O-methyl-thymidine in DNA + L-cysteinyl-[protein] = a thymidine in DNA + S-methyl-L-cysteinyl-[protein]</text>
        <dbReference type="Rhea" id="RHEA:53428"/>
        <dbReference type="Rhea" id="RHEA-COMP:10131"/>
        <dbReference type="Rhea" id="RHEA-COMP:10132"/>
        <dbReference type="Rhea" id="RHEA-COMP:13555"/>
        <dbReference type="Rhea" id="RHEA-COMP:13556"/>
        <dbReference type="ChEBI" id="CHEBI:29950"/>
        <dbReference type="ChEBI" id="CHEBI:82612"/>
        <dbReference type="ChEBI" id="CHEBI:137386"/>
        <dbReference type="ChEBI" id="CHEBI:137387"/>
        <dbReference type="EC" id="2.1.1.63"/>
    </reaction>
</comment>
<evidence type="ECO:0000259" key="10">
    <source>
        <dbReference type="Pfam" id="PF02870"/>
    </source>
</evidence>
<keyword evidence="3 8" id="KW-0489">Methyltransferase</keyword>
<comment type="similarity">
    <text evidence="8">Belongs to the MGMT family.</text>
</comment>
<evidence type="ECO:0000256" key="3">
    <source>
        <dbReference type="ARBA" id="ARBA00022603"/>
    </source>
</evidence>
<comment type="catalytic activity">
    <reaction evidence="7 8">
        <text>a 6-O-methyl-2'-deoxyguanosine in DNA + L-cysteinyl-[protein] = S-methyl-L-cysteinyl-[protein] + a 2'-deoxyguanosine in DNA</text>
        <dbReference type="Rhea" id="RHEA:24000"/>
        <dbReference type="Rhea" id="RHEA-COMP:10131"/>
        <dbReference type="Rhea" id="RHEA-COMP:10132"/>
        <dbReference type="Rhea" id="RHEA-COMP:11367"/>
        <dbReference type="Rhea" id="RHEA-COMP:11368"/>
        <dbReference type="ChEBI" id="CHEBI:29950"/>
        <dbReference type="ChEBI" id="CHEBI:82612"/>
        <dbReference type="ChEBI" id="CHEBI:85445"/>
        <dbReference type="ChEBI" id="CHEBI:85448"/>
        <dbReference type="EC" id="2.1.1.63"/>
    </reaction>
</comment>
<dbReference type="InterPro" id="IPR008332">
    <property type="entry name" value="MethylG_MeTrfase_N"/>
</dbReference>
<dbReference type="FunFam" id="1.10.10.10:FF:000337">
    <property type="entry name" value="Methylated-DNA--protein-cysteine methyltransferase"/>
    <property type="match status" value="1"/>
</dbReference>
<dbReference type="EMBL" id="JAGSOT010000007">
    <property type="protein sequence ID" value="MBR7795170.1"/>
    <property type="molecule type" value="Genomic_DNA"/>
</dbReference>
<feature type="domain" description="Methylguanine DNA methyltransferase ribonuclease-like" evidence="10">
    <location>
        <begin position="10"/>
        <end position="69"/>
    </location>
</feature>
<dbReference type="AlphaFoldDB" id="A0A941DR88"/>
<dbReference type="InterPro" id="IPR036217">
    <property type="entry name" value="MethylDNA_cys_MeTrfase_DNAb"/>
</dbReference>